<sequence>MSFEPEKSSLMEKLYHSKLFEEINKSHQFIELFAKDYSDNGFQEEKFIKFGERFMSKNEIDNQFLIYHQIPFLSYKIMKDSMCIGGYVHQLATLVFKKSFCIVFNLNWTIKNDDNSITKRIKSVFPGCDFDFFTLNMRGIHLEYYDLKKKARKTSFKRRKYDNKPTPPKSNTESNVNIEREESGSSSLDCQILEEKSDDDEINIQEFSLNENESWCDSFWKSKRNLLLKNLMKHFNFTVQQKEKLSSVFATYLKYLVKKKLEELVNIKETEKTVNNYVYKMAIFMANKDSGKLLLKKILNGEISGKKLLEYKLGDFCEKKTSFATKEIIYNSELLNKPALQTFPCKKCATMHSKYDSCRRDD</sequence>
<dbReference type="AlphaFoldDB" id="A0A0K0DXN1"/>
<reference evidence="3" key="1">
    <citation type="submission" date="2015-08" db="UniProtKB">
        <authorList>
            <consortium name="WormBaseParasite"/>
        </authorList>
    </citation>
    <scope>IDENTIFICATION</scope>
</reference>
<evidence type="ECO:0000256" key="1">
    <source>
        <dbReference type="SAM" id="MobiDB-lite"/>
    </source>
</evidence>
<feature type="region of interest" description="Disordered" evidence="1">
    <location>
        <begin position="156"/>
        <end position="187"/>
    </location>
</feature>
<dbReference type="WBParaSite" id="SSTP_0000199600.1">
    <property type="protein sequence ID" value="SSTP_0000199600.1"/>
    <property type="gene ID" value="SSTP_0000199600"/>
</dbReference>
<keyword evidence="2" id="KW-1185">Reference proteome</keyword>
<evidence type="ECO:0000313" key="3">
    <source>
        <dbReference type="WBParaSite" id="SSTP_0000199600.1"/>
    </source>
</evidence>
<dbReference type="Proteomes" id="UP000035681">
    <property type="component" value="Unplaced"/>
</dbReference>
<protein>
    <submittedName>
        <fullName evidence="3">DUF4806 domain-containing protein</fullName>
    </submittedName>
</protein>
<name>A0A0K0DXN1_STRER</name>
<accession>A0A0K0DXN1</accession>
<dbReference type="WBParaSite" id="TCONS_00010827.p1">
    <property type="protein sequence ID" value="TCONS_00010827.p1"/>
    <property type="gene ID" value="XLOC_004531"/>
</dbReference>
<evidence type="ECO:0000313" key="2">
    <source>
        <dbReference type="Proteomes" id="UP000035681"/>
    </source>
</evidence>
<proteinExistence type="predicted"/>
<organism evidence="3">
    <name type="scientific">Strongyloides stercoralis</name>
    <name type="common">Threadworm</name>
    <dbReference type="NCBI Taxonomy" id="6248"/>
    <lineage>
        <taxon>Eukaryota</taxon>
        <taxon>Metazoa</taxon>
        <taxon>Ecdysozoa</taxon>
        <taxon>Nematoda</taxon>
        <taxon>Chromadorea</taxon>
        <taxon>Rhabditida</taxon>
        <taxon>Tylenchina</taxon>
        <taxon>Panagrolaimomorpha</taxon>
        <taxon>Strongyloidoidea</taxon>
        <taxon>Strongyloididae</taxon>
        <taxon>Strongyloides</taxon>
    </lineage>
</organism>